<name>A0A8R1TRV9_ONCVO</name>
<dbReference type="Proteomes" id="UP000024404">
    <property type="component" value="Unassembled WGS sequence"/>
</dbReference>
<dbReference type="EnsemblMetazoa" id="OVOC3188.1">
    <property type="protein sequence ID" value="OVOC3188.1"/>
    <property type="gene ID" value="WBGene00239997"/>
</dbReference>
<reference evidence="1" key="2">
    <citation type="submission" date="2022-06" db="UniProtKB">
        <authorList>
            <consortium name="EnsemblMetazoa"/>
        </authorList>
    </citation>
    <scope>IDENTIFICATION</scope>
</reference>
<sequence>MFVDSVVPATSSSSRQEEEEASIKESAILVTASFPAVDEDCEIGLMIYYYRASGRLLDIFKPFNAACFQGVDE</sequence>
<dbReference type="EMBL" id="CMVM020000079">
    <property type="status" value="NOT_ANNOTATED_CDS"/>
    <property type="molecule type" value="Genomic_DNA"/>
</dbReference>
<keyword evidence="2" id="KW-1185">Reference proteome</keyword>
<protein>
    <submittedName>
        <fullName evidence="1">Uncharacterized protein</fullName>
    </submittedName>
</protein>
<reference evidence="2" key="1">
    <citation type="submission" date="2013-10" db="EMBL/GenBank/DDBJ databases">
        <title>Genome sequencing of Onchocerca volvulus.</title>
        <authorList>
            <person name="Cotton J."/>
            <person name="Tsai J."/>
            <person name="Stanley E."/>
            <person name="Tracey A."/>
            <person name="Holroyd N."/>
            <person name="Lustigman S."/>
            <person name="Berriman M."/>
        </authorList>
    </citation>
    <scope>NUCLEOTIDE SEQUENCE</scope>
</reference>
<evidence type="ECO:0000313" key="2">
    <source>
        <dbReference type="Proteomes" id="UP000024404"/>
    </source>
</evidence>
<dbReference type="AlphaFoldDB" id="A0A8R1TRV9"/>
<accession>A0A8R1TRV9</accession>
<evidence type="ECO:0000313" key="1">
    <source>
        <dbReference type="EnsemblMetazoa" id="OVOC3188.1"/>
    </source>
</evidence>
<proteinExistence type="predicted"/>
<organism evidence="1 2">
    <name type="scientific">Onchocerca volvulus</name>
    <dbReference type="NCBI Taxonomy" id="6282"/>
    <lineage>
        <taxon>Eukaryota</taxon>
        <taxon>Metazoa</taxon>
        <taxon>Ecdysozoa</taxon>
        <taxon>Nematoda</taxon>
        <taxon>Chromadorea</taxon>
        <taxon>Rhabditida</taxon>
        <taxon>Spirurina</taxon>
        <taxon>Spiruromorpha</taxon>
        <taxon>Filarioidea</taxon>
        <taxon>Onchocercidae</taxon>
        <taxon>Onchocerca</taxon>
    </lineage>
</organism>